<proteinExistence type="predicted"/>
<accession>A0A2C9VP56</accession>
<reference evidence="1" key="1">
    <citation type="submission" date="2016-02" db="EMBL/GenBank/DDBJ databases">
        <title>WGS assembly of Manihot esculenta.</title>
        <authorList>
            <person name="Bredeson J.V."/>
            <person name="Prochnik S.E."/>
            <person name="Lyons J.B."/>
            <person name="Schmutz J."/>
            <person name="Grimwood J."/>
            <person name="Vrebalov J."/>
            <person name="Bart R.S."/>
            <person name="Amuge T."/>
            <person name="Ferguson M.E."/>
            <person name="Green R."/>
            <person name="Putnam N."/>
            <person name="Stites J."/>
            <person name="Rounsley S."/>
            <person name="Rokhsar D.S."/>
        </authorList>
    </citation>
    <scope>NUCLEOTIDE SEQUENCE [LARGE SCALE GENOMIC DNA]</scope>
    <source>
        <tissue evidence="1">Leaf</tissue>
    </source>
</reference>
<organism evidence="1">
    <name type="scientific">Manihot esculenta</name>
    <name type="common">Cassava</name>
    <name type="synonym">Jatropha manihot</name>
    <dbReference type="NCBI Taxonomy" id="3983"/>
    <lineage>
        <taxon>Eukaryota</taxon>
        <taxon>Viridiplantae</taxon>
        <taxon>Streptophyta</taxon>
        <taxon>Embryophyta</taxon>
        <taxon>Tracheophyta</taxon>
        <taxon>Spermatophyta</taxon>
        <taxon>Magnoliopsida</taxon>
        <taxon>eudicotyledons</taxon>
        <taxon>Gunneridae</taxon>
        <taxon>Pentapetalae</taxon>
        <taxon>rosids</taxon>
        <taxon>fabids</taxon>
        <taxon>Malpighiales</taxon>
        <taxon>Euphorbiaceae</taxon>
        <taxon>Crotonoideae</taxon>
        <taxon>Manihoteae</taxon>
        <taxon>Manihot</taxon>
    </lineage>
</organism>
<dbReference type="AlphaFoldDB" id="A0A2C9VP56"/>
<gene>
    <name evidence="1" type="ORF">MANES_06G087900</name>
</gene>
<evidence type="ECO:0000313" key="1">
    <source>
        <dbReference type="EMBL" id="OAY47564.1"/>
    </source>
</evidence>
<dbReference type="EMBL" id="CM004392">
    <property type="protein sequence ID" value="OAY47564.1"/>
    <property type="molecule type" value="Genomic_DNA"/>
</dbReference>
<protein>
    <submittedName>
        <fullName evidence="1">Uncharacterized protein</fullName>
    </submittedName>
</protein>
<name>A0A2C9VP56_MANES</name>
<sequence>MGLYLPFSRLCMQCIVRRGIQNKEYLCKIGNKNKFLAMAMPRSHKRKVKNLWVTECQVVSTYGIFCFNSVSFSQSSSGRKQETRQDRQKRLKTFKDLISTLQD</sequence>